<accession>G4TV26</accession>
<dbReference type="EMBL" id="CAFZ01000408">
    <property type="protein sequence ID" value="CCA75169.1"/>
    <property type="molecule type" value="Genomic_DNA"/>
</dbReference>
<gene>
    <name evidence="1" type="ORF">PIIN_09153</name>
</gene>
<dbReference type="InParanoid" id="G4TV26"/>
<dbReference type="Proteomes" id="UP000007148">
    <property type="component" value="Unassembled WGS sequence"/>
</dbReference>
<comment type="caution">
    <text evidence="1">The sequence shown here is derived from an EMBL/GenBank/DDBJ whole genome shotgun (WGS) entry which is preliminary data.</text>
</comment>
<dbReference type="HOGENOM" id="CLU_055669_0_0_1"/>
<name>G4TV26_SERID</name>
<evidence type="ECO:0000313" key="2">
    <source>
        <dbReference type="Proteomes" id="UP000007148"/>
    </source>
</evidence>
<dbReference type="AlphaFoldDB" id="G4TV26"/>
<protein>
    <recommendedName>
        <fullName evidence="3">F-box domain-containing protein</fullName>
    </recommendedName>
</protein>
<evidence type="ECO:0000313" key="1">
    <source>
        <dbReference type="EMBL" id="CCA75169.1"/>
    </source>
</evidence>
<evidence type="ECO:0008006" key="3">
    <source>
        <dbReference type="Google" id="ProtNLM"/>
    </source>
</evidence>
<sequence>MPTSTPWTRTPLEIWQEILKLTISLPLFFSTNPGPKDLGVRGEFTDTSIYWEAERTRNALRRVNKSWDTYLRRFDHRFVDLVDVEHGDIPLDAIRSAIRIRSLCCRCTRRVVDLVQLGDTLDQVHEDGTVEPWKLQILVLINAGVDSVGRNRQLPRLYERPHRVANLRVFLGEKDVPGLWDVVNGVGFPLTVSSGIPHNGSNLTALSWKVYDSVSVPDTPQLRHLKIWVRPSNMDEFTAYLGKIGTQLESLFCVFGLRMAGDYIDIWRLCPNLKYLRIRGHPEPVMPPTPGHPIELLSIFHFGRLICGPDFGPCWDQGPTPGARVEHLGKYAAVISS</sequence>
<proteinExistence type="predicted"/>
<keyword evidence="2" id="KW-1185">Reference proteome</keyword>
<dbReference type="OrthoDB" id="3135357at2759"/>
<reference evidence="1 2" key="1">
    <citation type="journal article" date="2011" name="PLoS Pathog.">
        <title>Endophytic Life Strategies Decoded by Genome and Transcriptome Analyses of the Mutualistic Root Symbiont Piriformospora indica.</title>
        <authorList>
            <person name="Zuccaro A."/>
            <person name="Lahrmann U."/>
            <person name="Guldener U."/>
            <person name="Langen G."/>
            <person name="Pfiffi S."/>
            <person name="Biedenkopf D."/>
            <person name="Wong P."/>
            <person name="Samans B."/>
            <person name="Grimm C."/>
            <person name="Basiewicz M."/>
            <person name="Murat C."/>
            <person name="Martin F."/>
            <person name="Kogel K.H."/>
        </authorList>
    </citation>
    <scope>NUCLEOTIDE SEQUENCE [LARGE SCALE GENOMIC DNA]</scope>
    <source>
        <strain evidence="1 2">DSM 11827</strain>
    </source>
</reference>
<organism evidence="1 2">
    <name type="scientific">Serendipita indica (strain DSM 11827)</name>
    <name type="common">Root endophyte fungus</name>
    <name type="synonym">Piriformospora indica</name>
    <dbReference type="NCBI Taxonomy" id="1109443"/>
    <lineage>
        <taxon>Eukaryota</taxon>
        <taxon>Fungi</taxon>
        <taxon>Dikarya</taxon>
        <taxon>Basidiomycota</taxon>
        <taxon>Agaricomycotina</taxon>
        <taxon>Agaricomycetes</taxon>
        <taxon>Sebacinales</taxon>
        <taxon>Serendipitaceae</taxon>
        <taxon>Serendipita</taxon>
    </lineage>
</organism>